<evidence type="ECO:0000313" key="1">
    <source>
        <dbReference type="EMBL" id="KEQ00454.1"/>
    </source>
</evidence>
<dbReference type="EMBL" id="AVQL01000450">
    <property type="protein sequence ID" value="KEQ00454.1"/>
    <property type="molecule type" value="Genomic_DNA"/>
</dbReference>
<proteinExistence type="predicted"/>
<sequence length="205" mass="24085">MERCLILFFLRGTMKFKLIMFILLGLVFTLQNVYANSDVDLDTIPEEYRFPKYNNIAHPPINVEYKGHKGTAMFLSNTLEKEKRNLEVYFLTNNNKELNKAYELDTYQYGDAELVSAFEYADKKTGDKYIYILLKDTLEPNISYSYGFIELPLFIEDDGILRALFFWGDNRVISKTICIDNFQTDERCEFSTKEGLIKYLNKVNE</sequence>
<organism evidence="1 2">
    <name type="scientific">Snodgrassella alvi SCGC AB-598-J21</name>
    <dbReference type="NCBI Taxonomy" id="1385367"/>
    <lineage>
        <taxon>Bacteria</taxon>
        <taxon>Pseudomonadati</taxon>
        <taxon>Pseudomonadota</taxon>
        <taxon>Betaproteobacteria</taxon>
        <taxon>Neisseriales</taxon>
        <taxon>Neisseriaceae</taxon>
        <taxon>Snodgrassella</taxon>
    </lineage>
</organism>
<dbReference type="AlphaFoldDB" id="A0A074VZ08"/>
<gene>
    <name evidence="1" type="ORF">SASC598J21_017230</name>
</gene>
<reference evidence="1 2" key="1">
    <citation type="journal article" date="2014" name="PLoS Genet.">
        <title>Hidden diversity in honey bee gut symbionts detected by single-cell genomics.</title>
        <authorList>
            <person name="Engel P."/>
            <person name="Stepanauskas R."/>
            <person name="Moran N."/>
        </authorList>
    </citation>
    <scope>NUCLEOTIDE SEQUENCE [LARGE SCALE GENOMIC DNA]</scope>
    <source>
        <strain evidence="1 2">SCGC AB-598-J21</strain>
    </source>
</reference>
<evidence type="ECO:0000313" key="2">
    <source>
        <dbReference type="Proteomes" id="UP000027644"/>
    </source>
</evidence>
<protein>
    <submittedName>
        <fullName evidence="1">Uncharacterized protein</fullName>
    </submittedName>
</protein>
<name>A0A074VZ08_9NEIS</name>
<accession>A0A074VZ08</accession>
<comment type="caution">
    <text evidence="1">The sequence shown here is derived from an EMBL/GenBank/DDBJ whole genome shotgun (WGS) entry which is preliminary data.</text>
</comment>
<dbReference type="Proteomes" id="UP000027644">
    <property type="component" value="Unassembled WGS sequence"/>
</dbReference>